<protein>
    <submittedName>
        <fullName evidence="8">5-dehydro-2-deoxygluconokinase</fullName>
    </submittedName>
</protein>
<evidence type="ECO:0000259" key="6">
    <source>
        <dbReference type="Pfam" id="PF00294"/>
    </source>
</evidence>
<sequence length="636" mass="69623">MTFSQTLDVICMGRAGVDLYGDQVGSRLEDMQSFSKYAGGCPTNIAIGTSRLGLKSALLSRVGNEHMGRFLRETLMREGVNTDALATDSERLTGLVVLGLRDRQTFPLIFYRENCADMALDSTDVNEEFIASAKALLVSGTHFSTENVDAASRLAMTYARKHNRHVVLDIDYRPVLWGLTGHDLGEQRFVPSRKVSEHIQSFLGDCTVIVGTEEEFHIAGGSEDTVSALQKVRTLTDAVLVVKLGAQGCAYFDGAIPTAIVEESIIPGFPIEVFNELGAGDAFMSGFLRGFLGGKDLKTACRYGNACGAIVVSRHGCSPASPSAEELDYFLAQGSAHFRLREDEDLNHIHWATTRKHALREIMAFAFDHRSQLVDIAGDREDVAGSIAAFKGLCLTAAIQVQDKYKNRGLGILCDGQFGEDTLAASAGRNLWVGRPIEVPGSRPLELVGGDDAGSSLRVWPEDHCIKCLVFYHPDDAEELKAAQERTVMTLFHSARKNGKELLLEIIPPKGAPRDEATVSDSLARFYDLGVKPDWWKLPAPLNAQEWDNLSEVITARDPYCRGVVMLGLDAPEDQIKQALSLAARQPVCKGFAIGRTIFGNAARAWFAGEATDEQAVMMMKESYDRLVAHWVSVRD</sequence>
<dbReference type="PANTHER" id="PTHR43085:SF49">
    <property type="entry name" value="5-DEHYDRO-2-DEOXYGLUCONOKINASE"/>
    <property type="match status" value="1"/>
</dbReference>
<dbReference type="InterPro" id="IPR011611">
    <property type="entry name" value="PfkB_dom"/>
</dbReference>
<dbReference type="InterPro" id="IPR023314">
    <property type="entry name" value="Myo_inos_IolC-like_sf"/>
</dbReference>
<gene>
    <name evidence="8" type="primary">iolC</name>
    <name evidence="8" type="ORF">CRD36_01250</name>
</gene>
<keyword evidence="2" id="KW-0808">Transferase</keyword>
<dbReference type="EMBL" id="PDEM01000007">
    <property type="protein sequence ID" value="PHZ86537.1"/>
    <property type="molecule type" value="Genomic_DNA"/>
</dbReference>
<comment type="similarity">
    <text evidence="1">Belongs to the carbohydrate kinase PfkB family.</text>
</comment>
<dbReference type="InParanoid" id="A0A2G4YW22"/>
<keyword evidence="3" id="KW-0547">Nucleotide-binding</keyword>
<dbReference type="Gene3D" id="3.20.20.70">
    <property type="entry name" value="Aldolase class I"/>
    <property type="match status" value="1"/>
</dbReference>
<dbReference type="OrthoDB" id="9776822at2"/>
<evidence type="ECO:0000313" key="8">
    <source>
        <dbReference type="EMBL" id="PHZ86537.1"/>
    </source>
</evidence>
<evidence type="ECO:0000256" key="2">
    <source>
        <dbReference type="ARBA" id="ARBA00022679"/>
    </source>
</evidence>
<dbReference type="RefSeq" id="WP_099470914.1">
    <property type="nucleotide sequence ID" value="NZ_CP041025.1"/>
</dbReference>
<dbReference type="InterPro" id="IPR030830">
    <property type="entry name" value="Myo_inos_IolC"/>
</dbReference>
<feature type="domain" description="DUF2090" evidence="7">
    <location>
        <begin position="326"/>
        <end position="633"/>
    </location>
</feature>
<dbReference type="GO" id="GO:0005524">
    <property type="term" value="F:ATP binding"/>
    <property type="evidence" value="ECO:0007669"/>
    <property type="project" value="UniProtKB-KW"/>
</dbReference>
<keyword evidence="9" id="KW-1185">Reference proteome</keyword>
<evidence type="ECO:0000256" key="3">
    <source>
        <dbReference type="ARBA" id="ARBA00022741"/>
    </source>
</evidence>
<evidence type="ECO:0000256" key="5">
    <source>
        <dbReference type="ARBA" id="ARBA00022840"/>
    </source>
</evidence>
<dbReference type="Pfam" id="PF00294">
    <property type="entry name" value="PfkB"/>
    <property type="match status" value="1"/>
</dbReference>
<dbReference type="GO" id="GO:0016301">
    <property type="term" value="F:kinase activity"/>
    <property type="evidence" value="ECO:0007669"/>
    <property type="project" value="UniProtKB-KW"/>
</dbReference>
<proteinExistence type="inferred from homology"/>
<dbReference type="NCBIfam" id="TIGR04382">
    <property type="entry name" value="myo_inos_iolC_N"/>
    <property type="match status" value="1"/>
</dbReference>
<evidence type="ECO:0000256" key="4">
    <source>
        <dbReference type="ARBA" id="ARBA00022777"/>
    </source>
</evidence>
<evidence type="ECO:0000259" key="7">
    <source>
        <dbReference type="Pfam" id="PF09863"/>
    </source>
</evidence>
<evidence type="ECO:0000256" key="1">
    <source>
        <dbReference type="ARBA" id="ARBA00010688"/>
    </source>
</evidence>
<dbReference type="InterPro" id="IPR050306">
    <property type="entry name" value="PfkB_Carbo_kinase"/>
</dbReference>
<dbReference type="InterPro" id="IPR002173">
    <property type="entry name" value="Carboh/pur_kinase_PfkB_CS"/>
</dbReference>
<dbReference type="SUPFAM" id="SSF53613">
    <property type="entry name" value="Ribokinase-like"/>
    <property type="match status" value="1"/>
</dbReference>
<dbReference type="PROSITE" id="PS00583">
    <property type="entry name" value="PFKB_KINASES_1"/>
    <property type="match status" value="1"/>
</dbReference>
<organism evidence="8 9">
    <name type="scientific">Paremcibacter congregatus</name>
    <dbReference type="NCBI Taxonomy" id="2043170"/>
    <lineage>
        <taxon>Bacteria</taxon>
        <taxon>Pseudomonadati</taxon>
        <taxon>Pseudomonadota</taxon>
        <taxon>Alphaproteobacteria</taxon>
        <taxon>Emcibacterales</taxon>
        <taxon>Emcibacteraceae</taxon>
        <taxon>Paremcibacter</taxon>
    </lineage>
</organism>
<keyword evidence="5" id="KW-0067">ATP-binding</keyword>
<comment type="caution">
    <text evidence="8">The sequence shown here is derived from an EMBL/GenBank/DDBJ whole genome shotgun (WGS) entry which is preliminary data.</text>
</comment>
<reference evidence="8 9" key="1">
    <citation type="submission" date="2017-10" db="EMBL/GenBank/DDBJ databases">
        <title>Frigbacter circumglobatus gen. nov. sp. nov., isolated from sediment cultured in situ.</title>
        <authorList>
            <person name="Zhao Z."/>
        </authorList>
    </citation>
    <scope>NUCLEOTIDE SEQUENCE [LARGE SCALE GENOMIC DNA]</scope>
    <source>
        <strain evidence="8 9">ZYL</strain>
    </source>
</reference>
<dbReference type="InterPro" id="IPR029056">
    <property type="entry name" value="Ribokinase-like"/>
</dbReference>
<dbReference type="InterPro" id="IPR018659">
    <property type="entry name" value="DUF2090"/>
</dbReference>
<dbReference type="InterPro" id="IPR013785">
    <property type="entry name" value="Aldolase_TIM"/>
</dbReference>
<accession>A0A2G4YW22</accession>
<name>A0A2G4YW22_9PROT</name>
<dbReference type="Gene3D" id="3.40.1190.20">
    <property type="match status" value="1"/>
</dbReference>
<keyword evidence="4 8" id="KW-0418">Kinase</keyword>
<dbReference type="PANTHER" id="PTHR43085">
    <property type="entry name" value="HEXOKINASE FAMILY MEMBER"/>
    <property type="match status" value="1"/>
</dbReference>
<feature type="domain" description="Carbohydrate kinase PfkB" evidence="6">
    <location>
        <begin position="8"/>
        <end position="322"/>
    </location>
</feature>
<dbReference type="AlphaFoldDB" id="A0A2G4YW22"/>
<dbReference type="Gene3D" id="2.20.150.10">
    <property type="entry name" value="putative 5-dehydro-2- deoxygluconokinase"/>
    <property type="match status" value="1"/>
</dbReference>
<dbReference type="CDD" id="cd01166">
    <property type="entry name" value="KdgK"/>
    <property type="match status" value="1"/>
</dbReference>
<dbReference type="Proteomes" id="UP000229730">
    <property type="component" value="Unassembled WGS sequence"/>
</dbReference>
<evidence type="ECO:0000313" key="9">
    <source>
        <dbReference type="Proteomes" id="UP000229730"/>
    </source>
</evidence>
<dbReference type="Pfam" id="PF09863">
    <property type="entry name" value="DUF2090"/>
    <property type="match status" value="1"/>
</dbReference>
<dbReference type="FunCoup" id="A0A2G4YW22">
    <property type="interactions" value="107"/>
</dbReference>